<gene>
    <name evidence="2" type="ordered locus">Solca_2068</name>
</gene>
<proteinExistence type="predicted"/>
<evidence type="ECO:0000256" key="1">
    <source>
        <dbReference type="SAM" id="MobiDB-lite"/>
    </source>
</evidence>
<evidence type="ECO:0008006" key="4">
    <source>
        <dbReference type="Google" id="ProtNLM"/>
    </source>
</evidence>
<dbReference type="eggNOG" id="ENOG50315SF">
    <property type="taxonomic scope" value="Bacteria"/>
</dbReference>
<evidence type="ECO:0000313" key="2">
    <source>
        <dbReference type="EMBL" id="AFD07123.1"/>
    </source>
</evidence>
<accession>H8KQX7</accession>
<dbReference type="EMBL" id="CP003349">
    <property type="protein sequence ID" value="AFD07123.1"/>
    <property type="molecule type" value="Genomic_DNA"/>
</dbReference>
<protein>
    <recommendedName>
        <fullName evidence="4">Lipoprotein</fullName>
    </recommendedName>
</protein>
<dbReference type="HOGENOM" id="CLU_1757620_0_0_10"/>
<dbReference type="AlphaFoldDB" id="H8KQX7"/>
<feature type="compositionally biased region" description="Gly residues" evidence="1">
    <location>
        <begin position="129"/>
        <end position="139"/>
    </location>
</feature>
<feature type="region of interest" description="Disordered" evidence="1">
    <location>
        <begin position="105"/>
        <end position="148"/>
    </location>
</feature>
<evidence type="ECO:0000313" key="3">
    <source>
        <dbReference type="Proteomes" id="UP000007590"/>
    </source>
</evidence>
<dbReference type="PROSITE" id="PS51257">
    <property type="entry name" value="PROKAR_LIPOPROTEIN"/>
    <property type="match status" value="1"/>
</dbReference>
<dbReference type="RefSeq" id="WP_014680350.1">
    <property type="nucleotide sequence ID" value="NC_017770.1"/>
</dbReference>
<name>H8KQX7_SOLCM</name>
<sequence>MKKILLMAIGCLFLASCTKTVVVEKERKGPPPHAKAWGHKKKHRTYYYYYPTSNVYFDITFGQYVYFSAGAWVRMNTLPSGVTIGSDRVRIDYQGDDVYVYNSNHKSKYKSVPPGQAKKMSYGNDDNGRGNGNGNGNGKGKGKGKKGH</sequence>
<reference evidence="2" key="1">
    <citation type="submission" date="2012-02" db="EMBL/GenBank/DDBJ databases">
        <title>The complete genome of Solitalea canadensis DSM 3403.</title>
        <authorList>
            <consortium name="US DOE Joint Genome Institute (JGI-PGF)"/>
            <person name="Lucas S."/>
            <person name="Copeland A."/>
            <person name="Lapidus A."/>
            <person name="Glavina del Rio T."/>
            <person name="Dalin E."/>
            <person name="Tice H."/>
            <person name="Bruce D."/>
            <person name="Goodwin L."/>
            <person name="Pitluck S."/>
            <person name="Peters L."/>
            <person name="Ovchinnikova G."/>
            <person name="Lu M."/>
            <person name="Kyrpides N."/>
            <person name="Mavromatis K."/>
            <person name="Ivanova N."/>
            <person name="Brettin T."/>
            <person name="Detter J.C."/>
            <person name="Han C."/>
            <person name="Larimer F."/>
            <person name="Land M."/>
            <person name="Hauser L."/>
            <person name="Markowitz V."/>
            <person name="Cheng J.-F."/>
            <person name="Hugenholtz P."/>
            <person name="Woyke T."/>
            <person name="Wu D."/>
            <person name="Spring S."/>
            <person name="Schroeder M."/>
            <person name="Kopitz M."/>
            <person name="Brambilla E."/>
            <person name="Klenk H.-P."/>
            <person name="Eisen J.A."/>
        </authorList>
    </citation>
    <scope>NUCLEOTIDE SEQUENCE</scope>
    <source>
        <strain evidence="2">DSM 3403</strain>
    </source>
</reference>
<organism evidence="2 3">
    <name type="scientific">Solitalea canadensis (strain ATCC 29591 / DSM 3403 / JCM 21819 / LMG 8368 / NBRC 15130 / NCIMB 12057 / USAM 9D)</name>
    <name type="common">Flexibacter canadensis</name>
    <dbReference type="NCBI Taxonomy" id="929556"/>
    <lineage>
        <taxon>Bacteria</taxon>
        <taxon>Pseudomonadati</taxon>
        <taxon>Bacteroidota</taxon>
        <taxon>Sphingobacteriia</taxon>
        <taxon>Sphingobacteriales</taxon>
        <taxon>Sphingobacteriaceae</taxon>
        <taxon>Solitalea</taxon>
    </lineage>
</organism>
<dbReference type="KEGG" id="scn:Solca_2068"/>
<keyword evidence="3" id="KW-1185">Reference proteome</keyword>
<dbReference type="OrthoDB" id="799522at2"/>
<dbReference type="Proteomes" id="UP000007590">
    <property type="component" value="Chromosome"/>
</dbReference>